<accession>A0A1Y1CEK8</accession>
<dbReference type="KEGG" id="mbas:ALGA_0402"/>
<comment type="similarity">
    <text evidence="2">Belongs to the SusD family.</text>
</comment>
<protein>
    <recommendedName>
        <fullName evidence="12">RagB/SusD family nutrient uptake outer membrane protein</fullName>
    </recommendedName>
</protein>
<dbReference type="InterPro" id="IPR011990">
    <property type="entry name" value="TPR-like_helical_dom_sf"/>
</dbReference>
<reference evidence="10 11" key="1">
    <citation type="journal article" date="2018" name="Mar. Genomics">
        <title>Complete genome sequence of Marinifilaceae bacterium strain SPP2, isolated from the Antarctic marine sediment.</title>
        <authorList>
            <person name="Watanabe M."/>
            <person name="Kojima H."/>
            <person name="Fukui M."/>
        </authorList>
    </citation>
    <scope>NUCLEOTIDE SEQUENCE [LARGE SCALE GENOMIC DNA]</scope>
    <source>
        <strain evidence="10 11">SPP2</strain>
    </source>
</reference>
<keyword evidence="11" id="KW-1185">Reference proteome</keyword>
<dbReference type="RefSeq" id="WP_096427711.1">
    <property type="nucleotide sequence ID" value="NZ_AP018042.1"/>
</dbReference>
<evidence type="ECO:0000313" key="11">
    <source>
        <dbReference type="Proteomes" id="UP000218267"/>
    </source>
</evidence>
<dbReference type="Gene3D" id="1.25.40.390">
    <property type="match status" value="1"/>
</dbReference>
<evidence type="ECO:0000256" key="6">
    <source>
        <dbReference type="SAM" id="MobiDB-lite"/>
    </source>
</evidence>
<organism evidence="10 11">
    <name type="scientific">Labilibaculum antarcticum</name>
    <dbReference type="NCBI Taxonomy" id="1717717"/>
    <lineage>
        <taxon>Bacteria</taxon>
        <taxon>Pseudomonadati</taxon>
        <taxon>Bacteroidota</taxon>
        <taxon>Bacteroidia</taxon>
        <taxon>Marinilabiliales</taxon>
        <taxon>Marinifilaceae</taxon>
        <taxon>Labilibaculum</taxon>
    </lineage>
</organism>
<gene>
    <name evidence="10" type="ORF">ALGA_0402</name>
</gene>
<evidence type="ECO:0000256" key="1">
    <source>
        <dbReference type="ARBA" id="ARBA00004442"/>
    </source>
</evidence>
<keyword evidence="5" id="KW-0998">Cell outer membrane</keyword>
<name>A0A1Y1CEK8_9BACT</name>
<evidence type="ECO:0000256" key="2">
    <source>
        <dbReference type="ARBA" id="ARBA00006275"/>
    </source>
</evidence>
<sequence length="557" mass="62776">MKTNIICLATVFLMVFAGCSDDFLERTPSDQVSSATFFTQEKDLVYAVNGAYASIGFNNWGVDYGYSTDLLRIEAITDNALDHHSWNEGYRLADGTASAYDWYVESRWMERYKGIQRVNRILEGAEGVTDINADYKSRLLAEAKFLRAFFYFDLVYLFGDVPFITSSLTPEDTSPEEDAEGNKVASETTRRTDKSVVLDAIVKDLSESAIILPSSYGSDDEGRVTKGAAISLKARILLYQEKWTEAASTAKEVMDLGVYTIYPSYEKMFTYEGIGNSEVIFDLQELKEKQYNFTVKNYGPNSVGGWSSGCPMQSLVDAYECIDGELIGESGLFDPNNPYTNRDPRLTYSILYPGHDWRAGVFNSIPGATYPGKEIVTGDDLTDGTGGQWNKTGTGYNWLKYISEEDVDNGDLWNGSIHYILIRYAEVLLTYAEAKIEANEIDQSVYDAINEVRQRADVNMPVVTSGKSQTELRTIVRRERRVELAFEGLRLLDIRRWRIAETVMPGVPKGLTYTDPNSLEEVTLSWGTRSFDPGKHYLWPIPQTEIDLTHIEQNPGW</sequence>
<evidence type="ECO:0000259" key="9">
    <source>
        <dbReference type="Pfam" id="PF14322"/>
    </source>
</evidence>
<proteinExistence type="inferred from homology"/>
<feature type="region of interest" description="Disordered" evidence="6">
    <location>
        <begin position="169"/>
        <end position="190"/>
    </location>
</feature>
<feature type="chain" id="PRO_5011987910" description="RagB/SusD family nutrient uptake outer membrane protein" evidence="7">
    <location>
        <begin position="18"/>
        <end position="557"/>
    </location>
</feature>
<feature type="domain" description="SusD-like N-terminal" evidence="9">
    <location>
        <begin position="65"/>
        <end position="238"/>
    </location>
</feature>
<evidence type="ECO:0008006" key="12">
    <source>
        <dbReference type="Google" id="ProtNLM"/>
    </source>
</evidence>
<evidence type="ECO:0000256" key="3">
    <source>
        <dbReference type="ARBA" id="ARBA00022729"/>
    </source>
</evidence>
<dbReference type="OrthoDB" id="1109873at2"/>
<dbReference type="Pfam" id="PF14322">
    <property type="entry name" value="SusD-like_3"/>
    <property type="match status" value="1"/>
</dbReference>
<evidence type="ECO:0000256" key="7">
    <source>
        <dbReference type="SAM" id="SignalP"/>
    </source>
</evidence>
<comment type="subcellular location">
    <subcellularLocation>
        <location evidence="1">Cell outer membrane</location>
    </subcellularLocation>
</comment>
<keyword evidence="4" id="KW-0472">Membrane</keyword>
<feature type="domain" description="RagB/SusD" evidence="8">
    <location>
        <begin position="278"/>
        <end position="557"/>
    </location>
</feature>
<dbReference type="AlphaFoldDB" id="A0A1Y1CEK8"/>
<dbReference type="PROSITE" id="PS51257">
    <property type="entry name" value="PROKAR_LIPOPROTEIN"/>
    <property type="match status" value="1"/>
</dbReference>
<dbReference type="Proteomes" id="UP000218267">
    <property type="component" value="Chromosome"/>
</dbReference>
<evidence type="ECO:0000313" key="10">
    <source>
        <dbReference type="EMBL" id="BAX78796.1"/>
    </source>
</evidence>
<evidence type="ECO:0000256" key="4">
    <source>
        <dbReference type="ARBA" id="ARBA00023136"/>
    </source>
</evidence>
<evidence type="ECO:0000256" key="5">
    <source>
        <dbReference type="ARBA" id="ARBA00023237"/>
    </source>
</evidence>
<reference evidence="11" key="2">
    <citation type="journal article" date="2020" name="Antonie Van Leeuwenhoek">
        <title>Labilibaculum antarcticum sp. nov., a novel facultative anaerobic, psychrotorelant bacterium isolated from marine sediment of Antarctica.</title>
        <authorList>
            <person name="Watanabe M."/>
            <person name="Kojima H."/>
            <person name="Fukui M."/>
        </authorList>
    </citation>
    <scope>NUCLEOTIDE SEQUENCE [LARGE SCALE GENOMIC DNA]</scope>
    <source>
        <strain evidence="11">SPP2</strain>
    </source>
</reference>
<dbReference type="CDD" id="cd08977">
    <property type="entry name" value="SusD"/>
    <property type="match status" value="1"/>
</dbReference>
<keyword evidence="3 7" id="KW-0732">Signal</keyword>
<dbReference type="GO" id="GO:0009279">
    <property type="term" value="C:cell outer membrane"/>
    <property type="evidence" value="ECO:0007669"/>
    <property type="project" value="UniProtKB-SubCell"/>
</dbReference>
<dbReference type="InterPro" id="IPR033985">
    <property type="entry name" value="SusD-like_N"/>
</dbReference>
<dbReference type="EMBL" id="AP018042">
    <property type="protein sequence ID" value="BAX78796.1"/>
    <property type="molecule type" value="Genomic_DNA"/>
</dbReference>
<dbReference type="InterPro" id="IPR012944">
    <property type="entry name" value="SusD_RagB_dom"/>
</dbReference>
<feature type="signal peptide" evidence="7">
    <location>
        <begin position="1"/>
        <end position="17"/>
    </location>
</feature>
<evidence type="ECO:0000259" key="8">
    <source>
        <dbReference type="Pfam" id="PF07980"/>
    </source>
</evidence>
<dbReference type="SUPFAM" id="SSF48452">
    <property type="entry name" value="TPR-like"/>
    <property type="match status" value="1"/>
</dbReference>
<dbReference type="Pfam" id="PF07980">
    <property type="entry name" value="SusD_RagB"/>
    <property type="match status" value="1"/>
</dbReference>